<keyword evidence="3" id="KW-0949">S-adenosyl-L-methionine</keyword>
<dbReference type="Pfam" id="PF00891">
    <property type="entry name" value="Methyltransf_2"/>
    <property type="match status" value="1"/>
</dbReference>
<dbReference type="GO" id="GO:0008168">
    <property type="term" value="F:methyltransferase activity"/>
    <property type="evidence" value="ECO:0007669"/>
    <property type="project" value="UniProtKB-KW"/>
</dbReference>
<gene>
    <name evidence="6" type="ORF">JK361_19960</name>
</gene>
<keyword evidence="1 6" id="KW-0489">Methyltransferase</keyword>
<dbReference type="PANTHER" id="PTHR43712">
    <property type="entry name" value="PUTATIVE (AFU_ORTHOLOGUE AFUA_4G14580)-RELATED"/>
    <property type="match status" value="1"/>
</dbReference>
<evidence type="ECO:0000256" key="3">
    <source>
        <dbReference type="ARBA" id="ARBA00022691"/>
    </source>
</evidence>
<protein>
    <submittedName>
        <fullName evidence="6">Class I SAM-dependent methyltransferase</fullName>
    </submittedName>
</protein>
<dbReference type="Pfam" id="PF08100">
    <property type="entry name" value="Dimerisation"/>
    <property type="match status" value="1"/>
</dbReference>
<name>A0ABS1P3B5_9ACTN</name>
<dbReference type="InterPro" id="IPR001077">
    <property type="entry name" value="COMT_C"/>
</dbReference>
<dbReference type="SUPFAM" id="SSF53335">
    <property type="entry name" value="S-adenosyl-L-methionine-dependent methyltransferases"/>
    <property type="match status" value="1"/>
</dbReference>
<dbReference type="GO" id="GO:0032259">
    <property type="term" value="P:methylation"/>
    <property type="evidence" value="ECO:0007669"/>
    <property type="project" value="UniProtKB-KW"/>
</dbReference>
<dbReference type="EMBL" id="JAERRH010000007">
    <property type="protein sequence ID" value="MBL1106851.1"/>
    <property type="molecule type" value="Genomic_DNA"/>
</dbReference>
<evidence type="ECO:0000256" key="1">
    <source>
        <dbReference type="ARBA" id="ARBA00022603"/>
    </source>
</evidence>
<dbReference type="PIRSF" id="PIRSF005739">
    <property type="entry name" value="O-mtase"/>
    <property type="match status" value="1"/>
</dbReference>
<sequence length="348" mass="36962">MTEADSTPQPLTPQRLFEMMAGFKATAVLRAAVELGVFDALAKGPADAAEVAARLGADPRGTRLLLGALTALRLLDERGGRYELVPGGQELLVSDSPRYCGGIAAVASSQGEWEALGQLARTVREGTPVPGVDALAPDFPYWTDFATHTTFGTLRAAELLADVLDSWARPRTELNVLDVGCGHGLAGYVLAQRLPQARVGSQDWPTVLEVAGRHAERLGVRDRVEMLPGDAFDVPLTRTYDLIVLGNVLFHFPPERAAALVRRLAGALAPDGRLVVMGFTTGDQPAADEPHAHLLGLLMLSWTRGGEMHSSDAHRGMLAAAGLTETELHARPGLPLRILVASRPGSGS</sequence>
<dbReference type="PROSITE" id="PS51683">
    <property type="entry name" value="SAM_OMT_II"/>
    <property type="match status" value="1"/>
</dbReference>
<reference evidence="6 7" key="1">
    <citation type="submission" date="2021-01" db="EMBL/GenBank/DDBJ databases">
        <title>WGS of actinomycetes isolated from Thailand.</title>
        <authorList>
            <person name="Thawai C."/>
        </authorList>
    </citation>
    <scope>NUCLEOTIDE SEQUENCE [LARGE SCALE GENOMIC DNA]</scope>
    <source>
        <strain evidence="6 7">CH5-8</strain>
    </source>
</reference>
<dbReference type="Gene3D" id="3.40.50.150">
    <property type="entry name" value="Vaccinia Virus protein VP39"/>
    <property type="match status" value="1"/>
</dbReference>
<proteinExistence type="predicted"/>
<evidence type="ECO:0000259" key="5">
    <source>
        <dbReference type="Pfam" id="PF08100"/>
    </source>
</evidence>
<dbReference type="RefSeq" id="WP_201820110.1">
    <property type="nucleotide sequence ID" value="NZ_JAERRH010000007.1"/>
</dbReference>
<feature type="domain" description="O-methyltransferase C-terminal" evidence="4">
    <location>
        <begin position="175"/>
        <end position="322"/>
    </location>
</feature>
<dbReference type="InterPro" id="IPR012967">
    <property type="entry name" value="COMT_dimerisation"/>
</dbReference>
<dbReference type="SUPFAM" id="SSF46785">
    <property type="entry name" value="Winged helix' DNA-binding domain"/>
    <property type="match status" value="1"/>
</dbReference>
<dbReference type="InterPro" id="IPR016461">
    <property type="entry name" value="COMT-like"/>
</dbReference>
<dbReference type="CDD" id="cd02440">
    <property type="entry name" value="AdoMet_MTases"/>
    <property type="match status" value="1"/>
</dbReference>
<dbReference type="InterPro" id="IPR036388">
    <property type="entry name" value="WH-like_DNA-bd_sf"/>
</dbReference>
<accession>A0ABS1P3B5</accession>
<comment type="caution">
    <text evidence="6">The sequence shown here is derived from an EMBL/GenBank/DDBJ whole genome shotgun (WGS) entry which is preliminary data.</text>
</comment>
<organism evidence="6 7">
    <name type="scientific">Streptomyces musisoli</name>
    <dbReference type="NCBI Taxonomy" id="2802280"/>
    <lineage>
        <taxon>Bacteria</taxon>
        <taxon>Bacillati</taxon>
        <taxon>Actinomycetota</taxon>
        <taxon>Actinomycetes</taxon>
        <taxon>Kitasatosporales</taxon>
        <taxon>Streptomycetaceae</taxon>
        <taxon>Streptomyces</taxon>
    </lineage>
</organism>
<dbReference type="Proteomes" id="UP000621386">
    <property type="component" value="Unassembled WGS sequence"/>
</dbReference>
<evidence type="ECO:0000259" key="4">
    <source>
        <dbReference type="Pfam" id="PF00891"/>
    </source>
</evidence>
<evidence type="ECO:0000313" key="6">
    <source>
        <dbReference type="EMBL" id="MBL1106851.1"/>
    </source>
</evidence>
<feature type="domain" description="O-methyltransferase dimerisation" evidence="5">
    <location>
        <begin position="18"/>
        <end position="93"/>
    </location>
</feature>
<dbReference type="InterPro" id="IPR029063">
    <property type="entry name" value="SAM-dependent_MTases_sf"/>
</dbReference>
<keyword evidence="7" id="KW-1185">Reference proteome</keyword>
<keyword evidence="2" id="KW-0808">Transferase</keyword>
<dbReference type="PANTHER" id="PTHR43712:SF2">
    <property type="entry name" value="O-METHYLTRANSFERASE CICE"/>
    <property type="match status" value="1"/>
</dbReference>
<dbReference type="Gene3D" id="1.10.10.10">
    <property type="entry name" value="Winged helix-like DNA-binding domain superfamily/Winged helix DNA-binding domain"/>
    <property type="match status" value="1"/>
</dbReference>
<evidence type="ECO:0000313" key="7">
    <source>
        <dbReference type="Proteomes" id="UP000621386"/>
    </source>
</evidence>
<evidence type="ECO:0000256" key="2">
    <source>
        <dbReference type="ARBA" id="ARBA00022679"/>
    </source>
</evidence>
<dbReference type="InterPro" id="IPR036390">
    <property type="entry name" value="WH_DNA-bd_sf"/>
</dbReference>